<accession>A0A484LMM6</accession>
<evidence type="ECO:0000256" key="1">
    <source>
        <dbReference type="SAM" id="MobiDB-lite"/>
    </source>
</evidence>
<evidence type="ECO:0000313" key="3">
    <source>
        <dbReference type="Proteomes" id="UP000595140"/>
    </source>
</evidence>
<dbReference type="AlphaFoldDB" id="A0A484LMM6"/>
<dbReference type="EMBL" id="OOIL02001679">
    <property type="protein sequence ID" value="VFQ77615.1"/>
    <property type="molecule type" value="Genomic_DNA"/>
</dbReference>
<reference evidence="2 3" key="1">
    <citation type="submission" date="2018-04" db="EMBL/GenBank/DDBJ databases">
        <authorList>
            <person name="Vogel A."/>
        </authorList>
    </citation>
    <scope>NUCLEOTIDE SEQUENCE [LARGE SCALE GENOMIC DNA]</scope>
</reference>
<protein>
    <submittedName>
        <fullName evidence="2">Uncharacterized protein</fullName>
    </submittedName>
</protein>
<feature type="compositionally biased region" description="Acidic residues" evidence="1">
    <location>
        <begin position="1"/>
        <end position="10"/>
    </location>
</feature>
<keyword evidence="3" id="KW-1185">Reference proteome</keyword>
<proteinExistence type="predicted"/>
<organism evidence="2 3">
    <name type="scientific">Cuscuta campestris</name>
    <dbReference type="NCBI Taxonomy" id="132261"/>
    <lineage>
        <taxon>Eukaryota</taxon>
        <taxon>Viridiplantae</taxon>
        <taxon>Streptophyta</taxon>
        <taxon>Embryophyta</taxon>
        <taxon>Tracheophyta</taxon>
        <taxon>Spermatophyta</taxon>
        <taxon>Magnoliopsida</taxon>
        <taxon>eudicotyledons</taxon>
        <taxon>Gunneridae</taxon>
        <taxon>Pentapetalae</taxon>
        <taxon>asterids</taxon>
        <taxon>lamiids</taxon>
        <taxon>Solanales</taxon>
        <taxon>Convolvulaceae</taxon>
        <taxon>Cuscuteae</taxon>
        <taxon>Cuscuta</taxon>
        <taxon>Cuscuta subgen. Grammica</taxon>
        <taxon>Cuscuta sect. Cleistogrammica</taxon>
    </lineage>
</organism>
<feature type="region of interest" description="Disordered" evidence="1">
    <location>
        <begin position="1"/>
        <end position="23"/>
    </location>
</feature>
<sequence>MEAIGEEDDEPRSKKETSWKSSSRCAFSRKERKAFRPNLLPGIENCSASTLHQEMNSTAKESLAQIFF</sequence>
<dbReference type="Proteomes" id="UP000595140">
    <property type="component" value="Unassembled WGS sequence"/>
</dbReference>
<name>A0A484LMM6_9ASTE</name>
<evidence type="ECO:0000313" key="2">
    <source>
        <dbReference type="EMBL" id="VFQ77615.1"/>
    </source>
</evidence>
<gene>
    <name evidence="2" type="ORF">CCAM_LOCUS19391</name>
</gene>